<organism evidence="7 8">
    <name type="scientific">Natronorubrum halalkaliphilum</name>
    <dbReference type="NCBI Taxonomy" id="2691917"/>
    <lineage>
        <taxon>Archaea</taxon>
        <taxon>Methanobacteriati</taxon>
        <taxon>Methanobacteriota</taxon>
        <taxon>Stenosarchaea group</taxon>
        <taxon>Halobacteria</taxon>
        <taxon>Halobacteriales</taxon>
        <taxon>Natrialbaceae</taxon>
        <taxon>Natronorubrum</taxon>
    </lineage>
</organism>
<gene>
    <name evidence="7" type="ORF">GS429_06860</name>
</gene>
<proteinExistence type="inferred from homology"/>
<dbReference type="GO" id="GO:0004888">
    <property type="term" value="F:transmembrane signaling receptor activity"/>
    <property type="evidence" value="ECO:0007669"/>
    <property type="project" value="InterPro"/>
</dbReference>
<protein>
    <submittedName>
        <fullName evidence="7">Methyl-accepting chemotaxis protein</fullName>
    </submittedName>
</protein>
<evidence type="ECO:0000256" key="3">
    <source>
        <dbReference type="PROSITE-ProRule" id="PRU00284"/>
    </source>
</evidence>
<dbReference type="RefSeq" id="WP_160063975.1">
    <property type="nucleotide sequence ID" value="NZ_WUYX01000024.1"/>
</dbReference>
<dbReference type="EMBL" id="WUYX01000024">
    <property type="protein sequence ID" value="MXV61789.1"/>
    <property type="molecule type" value="Genomic_DNA"/>
</dbReference>
<dbReference type="GO" id="GO:0019825">
    <property type="term" value="F:oxygen binding"/>
    <property type="evidence" value="ECO:0007669"/>
    <property type="project" value="InterPro"/>
</dbReference>
<dbReference type="InterPro" id="IPR004089">
    <property type="entry name" value="MCPsignal_dom"/>
</dbReference>
<dbReference type="Proteomes" id="UP000434101">
    <property type="component" value="Unassembled WGS sequence"/>
</dbReference>
<feature type="region of interest" description="Disordered" evidence="5">
    <location>
        <begin position="1"/>
        <end position="24"/>
    </location>
</feature>
<dbReference type="Pfam" id="PF00015">
    <property type="entry name" value="MCPsignal"/>
    <property type="match status" value="1"/>
</dbReference>
<dbReference type="InterPro" id="IPR039379">
    <property type="entry name" value="Protoglobin_sensor_dom"/>
</dbReference>
<feature type="coiled-coil region" evidence="4">
    <location>
        <begin position="519"/>
        <end position="546"/>
    </location>
</feature>
<dbReference type="InterPro" id="IPR004090">
    <property type="entry name" value="Chemotax_Me-accpt_rcpt"/>
</dbReference>
<dbReference type="InterPro" id="IPR044398">
    <property type="entry name" value="Globin-sensor_dom"/>
</dbReference>
<dbReference type="GO" id="GO:0007165">
    <property type="term" value="P:signal transduction"/>
    <property type="evidence" value="ECO:0007669"/>
    <property type="project" value="UniProtKB-KW"/>
</dbReference>
<evidence type="ECO:0000259" key="6">
    <source>
        <dbReference type="PROSITE" id="PS50111"/>
    </source>
</evidence>
<reference evidence="7 8" key="1">
    <citation type="submission" date="2020-01" db="EMBL/GenBank/DDBJ databases">
        <title>Natronorubrum sp. JWXQ-INN 674 isolated from Inner Mongolia Autonomous Region of China.</title>
        <authorList>
            <person name="Xue Q."/>
        </authorList>
    </citation>
    <scope>NUCLEOTIDE SEQUENCE [LARGE SCALE GENOMIC DNA]</scope>
    <source>
        <strain evidence="7 8">JWXQ-INN-674</strain>
    </source>
</reference>
<keyword evidence="8" id="KW-1185">Reference proteome</keyword>
<dbReference type="InterPro" id="IPR009050">
    <property type="entry name" value="Globin-like_sf"/>
</dbReference>
<dbReference type="GO" id="GO:0020037">
    <property type="term" value="F:heme binding"/>
    <property type="evidence" value="ECO:0007669"/>
    <property type="project" value="InterPro"/>
</dbReference>
<dbReference type="Gene3D" id="1.10.287.950">
    <property type="entry name" value="Methyl-accepting chemotaxis protein"/>
    <property type="match status" value="1"/>
</dbReference>
<dbReference type="PANTHER" id="PTHR32089:SF112">
    <property type="entry name" value="LYSOZYME-LIKE PROTEIN-RELATED"/>
    <property type="match status" value="1"/>
</dbReference>
<dbReference type="PRINTS" id="PR00260">
    <property type="entry name" value="CHEMTRNSDUCR"/>
</dbReference>
<dbReference type="InterPro" id="IPR012292">
    <property type="entry name" value="Globin/Proto"/>
</dbReference>
<name>A0A6B0VMK0_9EURY</name>
<dbReference type="CDD" id="cd11386">
    <property type="entry name" value="MCP_signal"/>
    <property type="match status" value="1"/>
</dbReference>
<evidence type="ECO:0000256" key="5">
    <source>
        <dbReference type="SAM" id="MobiDB-lite"/>
    </source>
</evidence>
<dbReference type="SMART" id="SM00283">
    <property type="entry name" value="MA"/>
    <property type="match status" value="1"/>
</dbReference>
<evidence type="ECO:0000256" key="1">
    <source>
        <dbReference type="ARBA" id="ARBA00023224"/>
    </source>
</evidence>
<evidence type="ECO:0000313" key="8">
    <source>
        <dbReference type="Proteomes" id="UP000434101"/>
    </source>
</evidence>
<dbReference type="AlphaFoldDB" id="A0A6B0VMK0"/>
<feature type="coiled-coil region" evidence="4">
    <location>
        <begin position="414"/>
        <end position="480"/>
    </location>
</feature>
<dbReference type="PROSITE" id="PS50111">
    <property type="entry name" value="CHEMOTAXIS_TRANSDUC_2"/>
    <property type="match status" value="1"/>
</dbReference>
<evidence type="ECO:0000256" key="4">
    <source>
        <dbReference type="SAM" id="Coils"/>
    </source>
</evidence>
<feature type="compositionally biased region" description="Basic and acidic residues" evidence="5">
    <location>
        <begin position="8"/>
        <end position="24"/>
    </location>
</feature>
<keyword evidence="1 3" id="KW-0807">Transducer</keyword>
<dbReference type="GO" id="GO:0016020">
    <property type="term" value="C:membrane"/>
    <property type="evidence" value="ECO:0007669"/>
    <property type="project" value="InterPro"/>
</dbReference>
<feature type="domain" description="Methyl-accepting transducer" evidence="6">
    <location>
        <begin position="273"/>
        <end position="509"/>
    </location>
</feature>
<dbReference type="Pfam" id="PF11563">
    <property type="entry name" value="Protoglobin"/>
    <property type="match status" value="1"/>
</dbReference>
<feature type="compositionally biased region" description="Basic and acidic residues" evidence="5">
    <location>
        <begin position="276"/>
        <end position="290"/>
    </location>
</feature>
<dbReference type="CDD" id="cd01068">
    <property type="entry name" value="globin_sensor"/>
    <property type="match status" value="1"/>
</dbReference>
<comment type="caution">
    <text evidence="7">The sequence shown here is derived from an EMBL/GenBank/DDBJ whole genome shotgun (WGS) entry which is preliminary data.</text>
</comment>
<feature type="coiled-coil region" evidence="4">
    <location>
        <begin position="344"/>
        <end position="378"/>
    </location>
</feature>
<accession>A0A6B0VMK0</accession>
<feature type="region of interest" description="Disordered" evidence="5">
    <location>
        <begin position="267"/>
        <end position="305"/>
    </location>
</feature>
<comment type="similarity">
    <text evidence="2">Belongs to the methyl-accepting chemotaxis (MCP) protein family.</text>
</comment>
<dbReference type="PANTHER" id="PTHR32089">
    <property type="entry name" value="METHYL-ACCEPTING CHEMOTAXIS PROTEIN MCPB"/>
    <property type="match status" value="1"/>
</dbReference>
<keyword evidence="4" id="KW-0175">Coiled coil</keyword>
<sequence length="550" mass="59860">MTTQRGGHKVEAADRRQVDGRELTDELGVDRQEIEWRKEFTEFGPDDVERLESMAPLFDDIADDLVAEFYDHLQSFSESNAILDSSSKQIEALERTQYEYLTTLGSGEYDRQYFDRRARVGKIHDMLDLGPKFYLGSYANYYDGILSAIAADGQSELAASTVDVGTDSSATRTGTELEHGGDDAESVATEGSRAPTAEFESESESGSESKEEELVSLADAQAVIDDVVERSLSALKLLNLDQQIAMETYIHAYSDIETELERRREVSENVQSSVTELRDSSESVSERSDEISDLADDQSEAMGEISSEVAGLSATVEEIASNAEEVSATSEQAETIAGDTTTTAEEAIDKMEAVEAAADEVTEDVEALRENVQQIDEIVDVINDIADQTNLLALNASIEAATAGEAGDGFAVVANEVKSLAEESQEEATNIERMVDQIQDDTRETVDSLETANGEISAGVDLVEETVDNLERIEESIQEASTGIQEVAMATDDQAASTEEVASMTDTAMDQSQEVAREIAAIVESNEQVDELIDEIENEVRRLSGNSAAR</sequence>
<feature type="region of interest" description="Disordered" evidence="5">
    <location>
        <begin position="162"/>
        <end position="214"/>
    </location>
</feature>
<dbReference type="GO" id="GO:0006935">
    <property type="term" value="P:chemotaxis"/>
    <property type="evidence" value="ECO:0007669"/>
    <property type="project" value="InterPro"/>
</dbReference>
<dbReference type="SUPFAM" id="SSF58104">
    <property type="entry name" value="Methyl-accepting chemotaxis protein (MCP) signaling domain"/>
    <property type="match status" value="1"/>
</dbReference>
<dbReference type="SUPFAM" id="SSF46458">
    <property type="entry name" value="Globin-like"/>
    <property type="match status" value="1"/>
</dbReference>
<evidence type="ECO:0000313" key="7">
    <source>
        <dbReference type="EMBL" id="MXV61789.1"/>
    </source>
</evidence>
<dbReference type="Gene3D" id="1.10.490.10">
    <property type="entry name" value="Globins"/>
    <property type="match status" value="1"/>
</dbReference>
<evidence type="ECO:0000256" key="2">
    <source>
        <dbReference type="ARBA" id="ARBA00029447"/>
    </source>
</evidence>
<dbReference type="OrthoDB" id="8523at2157"/>